<accession>A0A0A9IVU4</accession>
<protein>
    <submittedName>
        <fullName evidence="1">Uncharacterized protein</fullName>
    </submittedName>
</protein>
<organism evidence="1">
    <name type="scientific">Arundo donax</name>
    <name type="common">Giant reed</name>
    <name type="synonym">Donax arundinaceus</name>
    <dbReference type="NCBI Taxonomy" id="35708"/>
    <lineage>
        <taxon>Eukaryota</taxon>
        <taxon>Viridiplantae</taxon>
        <taxon>Streptophyta</taxon>
        <taxon>Embryophyta</taxon>
        <taxon>Tracheophyta</taxon>
        <taxon>Spermatophyta</taxon>
        <taxon>Magnoliopsida</taxon>
        <taxon>Liliopsida</taxon>
        <taxon>Poales</taxon>
        <taxon>Poaceae</taxon>
        <taxon>PACMAD clade</taxon>
        <taxon>Arundinoideae</taxon>
        <taxon>Arundineae</taxon>
        <taxon>Arundo</taxon>
    </lineage>
</organism>
<sequence>MRLSGRYVFVLESIHHRLSWCDSALRNNSVQRKEITAASIIGLT</sequence>
<proteinExistence type="predicted"/>
<name>A0A0A9IVU4_ARUDO</name>
<dbReference type="AlphaFoldDB" id="A0A0A9IVU4"/>
<reference evidence="1" key="1">
    <citation type="submission" date="2014-09" db="EMBL/GenBank/DDBJ databases">
        <authorList>
            <person name="Magalhaes I.L.F."/>
            <person name="Oliveira U."/>
            <person name="Santos F.R."/>
            <person name="Vidigal T.H.D.A."/>
            <person name="Brescovit A.D."/>
            <person name="Santos A.J."/>
        </authorList>
    </citation>
    <scope>NUCLEOTIDE SEQUENCE</scope>
    <source>
        <tissue evidence="1">Shoot tissue taken approximately 20 cm above the soil surface</tissue>
    </source>
</reference>
<reference evidence="1" key="2">
    <citation type="journal article" date="2015" name="Data Brief">
        <title>Shoot transcriptome of the giant reed, Arundo donax.</title>
        <authorList>
            <person name="Barrero R.A."/>
            <person name="Guerrero F.D."/>
            <person name="Moolhuijzen P."/>
            <person name="Goolsby J.A."/>
            <person name="Tidwell J."/>
            <person name="Bellgard S.E."/>
            <person name="Bellgard M.I."/>
        </authorList>
    </citation>
    <scope>NUCLEOTIDE SEQUENCE</scope>
    <source>
        <tissue evidence="1">Shoot tissue taken approximately 20 cm above the soil surface</tissue>
    </source>
</reference>
<evidence type="ECO:0000313" key="1">
    <source>
        <dbReference type="EMBL" id="JAD90137.1"/>
    </source>
</evidence>
<dbReference type="EMBL" id="GBRH01207758">
    <property type="protein sequence ID" value="JAD90137.1"/>
    <property type="molecule type" value="Transcribed_RNA"/>
</dbReference>